<keyword evidence="2" id="KW-1185">Reference proteome</keyword>
<organism evidence="1 2">
    <name type="scientific">Caerostris extrusa</name>
    <name type="common">Bark spider</name>
    <name type="synonym">Caerostris bankana</name>
    <dbReference type="NCBI Taxonomy" id="172846"/>
    <lineage>
        <taxon>Eukaryota</taxon>
        <taxon>Metazoa</taxon>
        <taxon>Ecdysozoa</taxon>
        <taxon>Arthropoda</taxon>
        <taxon>Chelicerata</taxon>
        <taxon>Arachnida</taxon>
        <taxon>Araneae</taxon>
        <taxon>Araneomorphae</taxon>
        <taxon>Entelegynae</taxon>
        <taxon>Araneoidea</taxon>
        <taxon>Araneidae</taxon>
        <taxon>Caerostris</taxon>
    </lineage>
</organism>
<evidence type="ECO:0000313" key="2">
    <source>
        <dbReference type="Proteomes" id="UP001054945"/>
    </source>
</evidence>
<name>A0AAV4MWK7_CAEEX</name>
<sequence length="89" mass="9598">MTSWPRVQGGGNAVTAGQCRCCDRYYSEVSLPPFTGEKGIVGEKAGERRAAAIISALPVSCEVPPLFAERTFSISFLLFFFVCGFTPVT</sequence>
<dbReference type="AlphaFoldDB" id="A0AAV4MWK7"/>
<dbReference type="Proteomes" id="UP001054945">
    <property type="component" value="Unassembled WGS sequence"/>
</dbReference>
<accession>A0AAV4MWK7</accession>
<protein>
    <submittedName>
        <fullName evidence="1">Uncharacterized protein</fullName>
    </submittedName>
</protein>
<gene>
    <name evidence="1" type="ORF">CEXT_808721</name>
</gene>
<evidence type="ECO:0000313" key="1">
    <source>
        <dbReference type="EMBL" id="GIX75746.1"/>
    </source>
</evidence>
<comment type="caution">
    <text evidence="1">The sequence shown here is derived from an EMBL/GenBank/DDBJ whole genome shotgun (WGS) entry which is preliminary data.</text>
</comment>
<proteinExistence type="predicted"/>
<reference evidence="1 2" key="1">
    <citation type="submission" date="2021-06" db="EMBL/GenBank/DDBJ databases">
        <title>Caerostris extrusa draft genome.</title>
        <authorList>
            <person name="Kono N."/>
            <person name="Arakawa K."/>
        </authorList>
    </citation>
    <scope>NUCLEOTIDE SEQUENCE [LARGE SCALE GENOMIC DNA]</scope>
</reference>
<dbReference type="EMBL" id="BPLR01002618">
    <property type="protein sequence ID" value="GIX75746.1"/>
    <property type="molecule type" value="Genomic_DNA"/>
</dbReference>